<proteinExistence type="predicted"/>
<evidence type="ECO:0000313" key="1">
    <source>
        <dbReference type="EMBL" id="MBB4867578.1"/>
    </source>
</evidence>
<dbReference type="RefSeq" id="WP_184597234.1">
    <property type="nucleotide sequence ID" value="NZ_JACHLI010000043.1"/>
</dbReference>
<reference evidence="1 2" key="1">
    <citation type="submission" date="2020-08" db="EMBL/GenBank/DDBJ databases">
        <title>Functional genomics of gut bacteria from endangered species of beetles.</title>
        <authorList>
            <person name="Carlos-Shanley C."/>
        </authorList>
    </citation>
    <scope>NUCLEOTIDE SEQUENCE [LARGE SCALE GENOMIC DNA]</scope>
    <source>
        <strain evidence="1 2">S00179</strain>
    </source>
</reference>
<dbReference type="EMBL" id="JACHLI010000043">
    <property type="protein sequence ID" value="MBB4867578.1"/>
    <property type="molecule type" value="Genomic_DNA"/>
</dbReference>
<protein>
    <submittedName>
        <fullName evidence="1">Uncharacterized protein</fullName>
    </submittedName>
</protein>
<organism evidence="1 2">
    <name type="scientific">Pseudomonas nitroreducens</name>
    <dbReference type="NCBI Taxonomy" id="46680"/>
    <lineage>
        <taxon>Bacteria</taxon>
        <taxon>Pseudomonadati</taxon>
        <taxon>Pseudomonadota</taxon>
        <taxon>Gammaproteobacteria</taxon>
        <taxon>Pseudomonadales</taxon>
        <taxon>Pseudomonadaceae</taxon>
        <taxon>Pseudomonas</taxon>
    </lineage>
</organism>
<gene>
    <name evidence="1" type="ORF">HNP46_006492</name>
</gene>
<accession>A0A7W7P414</accession>
<comment type="caution">
    <text evidence="1">The sequence shown here is derived from an EMBL/GenBank/DDBJ whole genome shotgun (WGS) entry which is preliminary data.</text>
</comment>
<evidence type="ECO:0000313" key="2">
    <source>
        <dbReference type="Proteomes" id="UP000566995"/>
    </source>
</evidence>
<sequence length="288" mass="32331">MVVTPALRFQAELNARSYDPTAASRQAMMSVIKWLRMKQKMAIPDCAVDGAGFELQDASGKEVHVDSASHWAMRYDNPDAVVYGRTWRTEVVLDMDSAAPRMCFELSVLDSEEQPPQWFPSIPALAFDLIRSPGMKDYGQFLTDSALVASTREDMADLVDLINNPERTRPVLVISESHGDRVGHVLATKAGGRLPGVAHVAFIPREAQQYERGFLKHHIPEGMIRSFWPGFDQNVKTNNVQWIDRDYLRKKYGPLDDFITGQKAMYNLLSTKVPSRLPSYAQLTGKAS</sequence>
<name>A0A7W7P414_PSENT</name>
<dbReference type="Proteomes" id="UP000566995">
    <property type="component" value="Unassembled WGS sequence"/>
</dbReference>
<dbReference type="AlphaFoldDB" id="A0A7W7P414"/>